<evidence type="ECO:0000313" key="8">
    <source>
        <dbReference type="EMBL" id="KAG6460642.1"/>
    </source>
</evidence>
<keyword evidence="6" id="KW-0732">Signal</keyword>
<dbReference type="AlphaFoldDB" id="A0A922CW78"/>
<dbReference type="EMBL" id="JH668686">
    <property type="protein sequence ID" value="KAG6460642.1"/>
    <property type="molecule type" value="Genomic_DNA"/>
</dbReference>
<feature type="chain" id="PRO_5037827846" description="Major facilitator superfamily (MFS) profile domain-containing protein" evidence="6">
    <location>
        <begin position="22"/>
        <end position="726"/>
    </location>
</feature>
<keyword evidence="4 5" id="KW-0472">Membrane</keyword>
<reference evidence="8" key="1">
    <citation type="journal article" date="2016" name="Insect Biochem. Mol. Biol.">
        <title>Multifaceted biological insights from a draft genome sequence of the tobacco hornworm moth, Manduca sexta.</title>
        <authorList>
            <person name="Kanost M.R."/>
            <person name="Arrese E.L."/>
            <person name="Cao X."/>
            <person name="Chen Y.R."/>
            <person name="Chellapilla S."/>
            <person name="Goldsmith M.R."/>
            <person name="Grosse-Wilde E."/>
            <person name="Heckel D.G."/>
            <person name="Herndon N."/>
            <person name="Jiang H."/>
            <person name="Papanicolaou A."/>
            <person name="Qu J."/>
            <person name="Soulages J.L."/>
            <person name="Vogel H."/>
            <person name="Walters J."/>
            <person name="Waterhouse R.M."/>
            <person name="Ahn S.J."/>
            <person name="Almeida F.C."/>
            <person name="An C."/>
            <person name="Aqrawi P."/>
            <person name="Bretschneider A."/>
            <person name="Bryant W.B."/>
            <person name="Bucks S."/>
            <person name="Chao H."/>
            <person name="Chevignon G."/>
            <person name="Christen J.M."/>
            <person name="Clarke D.F."/>
            <person name="Dittmer N.T."/>
            <person name="Ferguson L.C.F."/>
            <person name="Garavelou S."/>
            <person name="Gordon K.H.J."/>
            <person name="Gunaratna R.T."/>
            <person name="Han Y."/>
            <person name="Hauser F."/>
            <person name="He Y."/>
            <person name="Heidel-Fischer H."/>
            <person name="Hirsh A."/>
            <person name="Hu Y."/>
            <person name="Jiang H."/>
            <person name="Kalra D."/>
            <person name="Klinner C."/>
            <person name="Konig C."/>
            <person name="Kovar C."/>
            <person name="Kroll A.R."/>
            <person name="Kuwar S.S."/>
            <person name="Lee S.L."/>
            <person name="Lehman R."/>
            <person name="Li K."/>
            <person name="Li Z."/>
            <person name="Liang H."/>
            <person name="Lovelace S."/>
            <person name="Lu Z."/>
            <person name="Mansfield J.H."/>
            <person name="McCulloch K.J."/>
            <person name="Mathew T."/>
            <person name="Morton B."/>
            <person name="Muzny D.M."/>
            <person name="Neunemann D."/>
            <person name="Ongeri F."/>
            <person name="Pauchet Y."/>
            <person name="Pu L.L."/>
            <person name="Pyrousis I."/>
            <person name="Rao X.J."/>
            <person name="Redding A."/>
            <person name="Roesel C."/>
            <person name="Sanchez-Gracia A."/>
            <person name="Schaack S."/>
            <person name="Shukla A."/>
            <person name="Tetreau G."/>
            <person name="Wang Y."/>
            <person name="Xiong G.H."/>
            <person name="Traut W."/>
            <person name="Walsh T.K."/>
            <person name="Worley K.C."/>
            <person name="Wu D."/>
            <person name="Wu W."/>
            <person name="Wu Y.Q."/>
            <person name="Zhang X."/>
            <person name="Zou Z."/>
            <person name="Zucker H."/>
            <person name="Briscoe A.D."/>
            <person name="Burmester T."/>
            <person name="Clem R.J."/>
            <person name="Feyereisen R."/>
            <person name="Grimmelikhuijzen C.J.P."/>
            <person name="Hamodrakas S.J."/>
            <person name="Hansson B.S."/>
            <person name="Huguet E."/>
            <person name="Jermiin L.S."/>
            <person name="Lan Q."/>
            <person name="Lehman H.K."/>
            <person name="Lorenzen M."/>
            <person name="Merzendorfer H."/>
            <person name="Michalopoulos I."/>
            <person name="Morton D.B."/>
            <person name="Muthukrishnan S."/>
            <person name="Oakeshott J.G."/>
            <person name="Palmer W."/>
            <person name="Park Y."/>
            <person name="Passarelli A.L."/>
            <person name="Rozas J."/>
            <person name="Schwartz L.M."/>
            <person name="Smith W."/>
            <person name="Southgate A."/>
            <person name="Vilcinskas A."/>
            <person name="Vogt R."/>
            <person name="Wang P."/>
            <person name="Werren J."/>
            <person name="Yu X.Q."/>
            <person name="Zhou J.J."/>
            <person name="Brown S.J."/>
            <person name="Scherer S.E."/>
            <person name="Richards S."/>
            <person name="Blissard G.W."/>
        </authorList>
    </citation>
    <scope>NUCLEOTIDE SEQUENCE</scope>
</reference>
<dbReference type="PROSITE" id="PS50850">
    <property type="entry name" value="MFS"/>
    <property type="match status" value="1"/>
</dbReference>
<dbReference type="PANTHER" id="PTHR34717:SF1">
    <property type="entry name" value="EG:BACR7A4.20 PROTEIN"/>
    <property type="match status" value="1"/>
</dbReference>
<feature type="signal peptide" evidence="6">
    <location>
        <begin position="1"/>
        <end position="21"/>
    </location>
</feature>
<keyword evidence="3 5" id="KW-1133">Transmembrane helix</keyword>
<protein>
    <recommendedName>
        <fullName evidence="7">Major facilitator superfamily (MFS) profile domain-containing protein</fullName>
    </recommendedName>
</protein>
<evidence type="ECO:0000259" key="7">
    <source>
        <dbReference type="PROSITE" id="PS50850"/>
    </source>
</evidence>
<feature type="transmembrane region" description="Helical" evidence="5">
    <location>
        <begin position="625"/>
        <end position="643"/>
    </location>
</feature>
<dbReference type="Proteomes" id="UP000791440">
    <property type="component" value="Unassembled WGS sequence"/>
</dbReference>
<feature type="transmembrane region" description="Helical" evidence="5">
    <location>
        <begin position="681"/>
        <end position="702"/>
    </location>
</feature>
<evidence type="ECO:0000256" key="4">
    <source>
        <dbReference type="ARBA" id="ARBA00023136"/>
    </source>
</evidence>
<feature type="transmembrane region" description="Helical" evidence="5">
    <location>
        <begin position="592"/>
        <end position="613"/>
    </location>
</feature>
<organism evidence="8 9">
    <name type="scientific">Manduca sexta</name>
    <name type="common">Tobacco hawkmoth</name>
    <name type="synonym">Tobacco hornworm</name>
    <dbReference type="NCBI Taxonomy" id="7130"/>
    <lineage>
        <taxon>Eukaryota</taxon>
        <taxon>Metazoa</taxon>
        <taxon>Ecdysozoa</taxon>
        <taxon>Arthropoda</taxon>
        <taxon>Hexapoda</taxon>
        <taxon>Insecta</taxon>
        <taxon>Pterygota</taxon>
        <taxon>Neoptera</taxon>
        <taxon>Endopterygota</taxon>
        <taxon>Lepidoptera</taxon>
        <taxon>Glossata</taxon>
        <taxon>Ditrysia</taxon>
        <taxon>Bombycoidea</taxon>
        <taxon>Sphingidae</taxon>
        <taxon>Sphinginae</taxon>
        <taxon>Sphingini</taxon>
        <taxon>Manduca</taxon>
    </lineage>
</organism>
<dbReference type="PANTHER" id="PTHR34717">
    <property type="entry name" value="EG:BACR7A4.20 PROTEIN"/>
    <property type="match status" value="1"/>
</dbReference>
<name>A0A922CW78_MANSE</name>
<reference evidence="8" key="2">
    <citation type="submission" date="2020-12" db="EMBL/GenBank/DDBJ databases">
        <authorList>
            <person name="Kanost M."/>
        </authorList>
    </citation>
    <scope>NUCLEOTIDE SEQUENCE</scope>
</reference>
<dbReference type="InterPro" id="IPR005828">
    <property type="entry name" value="MFS_sugar_transport-like"/>
</dbReference>
<evidence type="ECO:0000256" key="5">
    <source>
        <dbReference type="SAM" id="Phobius"/>
    </source>
</evidence>
<dbReference type="Pfam" id="PF00083">
    <property type="entry name" value="Sugar_tr"/>
    <property type="match status" value="1"/>
</dbReference>
<sequence length="726" mass="82575">MSVFLTFLAVIIILVIYSVKFKDPKPIFGVYSVPGKWYYLKYVLFSLLYHYRKYANQNKSAGKDGRAGQGVKAIANPADMERAQQLSDHAKAFDAVFFISSTKGDTDKGIYVVMGCERRPMGMCNGLFYIGLPGKGLLCSKKIPDTVLFGADIGEFGAEGIKIKPVEPMVKWNISYKGKMWYQNDPSKVVDVDFTGEWKATSRYFDFDSDLYPAAVVRSIAREKWSREYFEGLKTAHQSHYEQFGNLKCNFKIENESFEFTLPSFRDHSFGQRRDWSLMHRYAFHHIFLEDGTNMSVGVICQPFTASVFEAGWIALPNKEVYPIQWVDLKLYQHGEGGTAPKDYAFTFGAGDEEYAVQVLVEYESIHYVSDEWEARMVERFCKFTVNNTPGRGVSEFHYRHTDGRPESVAKDDPEWVTRRAPALVCFNRQSSGPRRSEALTFTAENRTLSSRMDFDAILEDVGPFGTYQKLVIYFVLLPAVIPCGFHAYAQLFMAANVKHWCRVPELEHIGNVDVIKNLSIPLELKNGALEYSECYMYNLNYSDVVKNYENAKAMKEVSGDLVQCTNGWMYDKSIYKSTVVTEWNLVCNRDFYPTLGLVLLAVGGIIGNYIFGYLQDTLGRKPSFFIYLLIECIFGVATAFAQNYVIWIIYRIGVGFTVPAIMTTPYVLAIELVGPRYRTLCTILSNIAYSLGLILLAGVVYSVRDWRHLALATMAHARESEVVTR</sequence>
<gene>
    <name evidence="8" type="ORF">O3G_MSEX012119</name>
</gene>
<dbReference type="GO" id="GO:0016020">
    <property type="term" value="C:membrane"/>
    <property type="evidence" value="ECO:0007669"/>
    <property type="project" value="UniProtKB-SubCell"/>
</dbReference>
<feature type="domain" description="Major facilitator superfamily (MFS) profile" evidence="7">
    <location>
        <begin position="536"/>
        <end position="726"/>
    </location>
</feature>
<dbReference type="GO" id="GO:0022857">
    <property type="term" value="F:transmembrane transporter activity"/>
    <property type="evidence" value="ECO:0007669"/>
    <property type="project" value="InterPro"/>
</dbReference>
<evidence type="ECO:0000313" key="9">
    <source>
        <dbReference type="Proteomes" id="UP000791440"/>
    </source>
</evidence>
<evidence type="ECO:0000256" key="2">
    <source>
        <dbReference type="ARBA" id="ARBA00022692"/>
    </source>
</evidence>
<evidence type="ECO:0000256" key="3">
    <source>
        <dbReference type="ARBA" id="ARBA00022989"/>
    </source>
</evidence>
<evidence type="ECO:0000256" key="1">
    <source>
        <dbReference type="ARBA" id="ARBA00004141"/>
    </source>
</evidence>
<feature type="transmembrane region" description="Helical" evidence="5">
    <location>
        <begin position="649"/>
        <end position="669"/>
    </location>
</feature>
<accession>A0A922CW78</accession>
<keyword evidence="2 5" id="KW-0812">Transmembrane</keyword>
<comment type="subcellular location">
    <subcellularLocation>
        <location evidence="1">Membrane</location>
        <topology evidence="1">Multi-pass membrane protein</topology>
    </subcellularLocation>
</comment>
<keyword evidence="9" id="KW-1185">Reference proteome</keyword>
<comment type="caution">
    <text evidence="8">The sequence shown here is derived from an EMBL/GenBank/DDBJ whole genome shotgun (WGS) entry which is preliminary data.</text>
</comment>
<dbReference type="InterPro" id="IPR020846">
    <property type="entry name" value="MFS_dom"/>
</dbReference>
<evidence type="ECO:0000256" key="6">
    <source>
        <dbReference type="SAM" id="SignalP"/>
    </source>
</evidence>
<proteinExistence type="predicted"/>